<dbReference type="SMART" id="SM00064">
    <property type="entry name" value="FYVE"/>
    <property type="match status" value="1"/>
</dbReference>
<sequence>MCQNYEHQLQAVQSERQKFKNLAANLQKALDQEKGSSYGLLSGYLEEKALFEEQRLRSRLEESVANAGADAQAQINDQASTLAKLEKLMSSVQQKHDAAKDEATKTIAELVASRDELTSELERLRSEYNTLQDSALQQMTQMDSDARVTEMKEQLLQIRAAAEGTEEKLKSEIAFLKDRAVAEQMNKESMEEMLQAELDLVRAELATMSERLESEQKEHAQAEAKTQKSEQFLRNIEAKSKQVIIALRGQLDEASEEKVKLEEEVNRLKNQVQSLNSQLNESETVQRDFVKLSQTLQMQLAEMQESENEVRWEHKDDARECRNCQKPLNTNKDKYHCHHCGKIFCEGCRSKTFSNSSTRRPHQVCDACYATLTNDPKALLDAKLHENATLL</sequence>
<name>A7RVB5_NEMVE</name>
<dbReference type="Pfam" id="PF09311">
    <property type="entry name" value="Rab5-bind"/>
    <property type="match status" value="1"/>
</dbReference>
<dbReference type="InterPro" id="IPR003914">
    <property type="entry name" value="Rabaptin"/>
</dbReference>
<reference evidence="7 8" key="1">
    <citation type="journal article" date="2007" name="Science">
        <title>Sea anemone genome reveals ancestral eumetazoan gene repertoire and genomic organization.</title>
        <authorList>
            <person name="Putnam N.H."/>
            <person name="Srivastava M."/>
            <person name="Hellsten U."/>
            <person name="Dirks B."/>
            <person name="Chapman J."/>
            <person name="Salamov A."/>
            <person name="Terry A."/>
            <person name="Shapiro H."/>
            <person name="Lindquist E."/>
            <person name="Kapitonov V.V."/>
            <person name="Jurka J."/>
            <person name="Genikhovich G."/>
            <person name="Grigoriev I.V."/>
            <person name="Lucas S.M."/>
            <person name="Steele R.E."/>
            <person name="Finnerty J.R."/>
            <person name="Technau U."/>
            <person name="Martindale M.Q."/>
            <person name="Rokhsar D.S."/>
        </authorList>
    </citation>
    <scope>NUCLEOTIDE SEQUENCE [LARGE SCALE GENOMIC DNA]</scope>
    <source>
        <strain evidence="8">CH2 X CH6</strain>
    </source>
</reference>
<dbReference type="OMA" id="CQNYEVN"/>
<dbReference type="Proteomes" id="UP000001593">
    <property type="component" value="Unassembled WGS sequence"/>
</dbReference>
<keyword evidence="2 4" id="KW-0863">Zinc-finger</keyword>
<evidence type="ECO:0000256" key="3">
    <source>
        <dbReference type="ARBA" id="ARBA00022833"/>
    </source>
</evidence>
<keyword evidence="3" id="KW-0862">Zinc</keyword>
<dbReference type="Gene3D" id="3.30.40.10">
    <property type="entry name" value="Zinc/RING finger domain, C3HC4 (zinc finger)"/>
    <property type="match status" value="1"/>
</dbReference>
<dbReference type="AlphaFoldDB" id="A7RVB5"/>
<dbReference type="InterPro" id="IPR013083">
    <property type="entry name" value="Znf_RING/FYVE/PHD"/>
</dbReference>
<dbReference type="PANTHER" id="PTHR31179:SF7">
    <property type="entry name" value="FYVE-TYPE DOMAIN-CONTAINING PROTEIN"/>
    <property type="match status" value="1"/>
</dbReference>
<evidence type="ECO:0000256" key="1">
    <source>
        <dbReference type="ARBA" id="ARBA00022723"/>
    </source>
</evidence>
<dbReference type="Pfam" id="PF01363">
    <property type="entry name" value="FYVE"/>
    <property type="match status" value="1"/>
</dbReference>
<feature type="coiled-coil region" evidence="5">
    <location>
        <begin position="2"/>
        <end position="32"/>
    </location>
</feature>
<dbReference type="InParanoid" id="A7RVB5"/>
<evidence type="ECO:0000259" key="6">
    <source>
        <dbReference type="PROSITE" id="PS50178"/>
    </source>
</evidence>
<gene>
    <name evidence="7" type="ORF">NEMVEDRAFT_v1g240942</name>
</gene>
<feature type="domain" description="FYVE-type" evidence="6">
    <location>
        <begin position="315"/>
        <end position="373"/>
    </location>
</feature>
<dbReference type="GO" id="GO:0006897">
    <property type="term" value="P:endocytosis"/>
    <property type="evidence" value="ECO:0007669"/>
    <property type="project" value="InterPro"/>
</dbReference>
<dbReference type="InterPro" id="IPR015390">
    <property type="entry name" value="Rabaptin_Rab5-bd_dom"/>
</dbReference>
<evidence type="ECO:0000313" key="8">
    <source>
        <dbReference type="Proteomes" id="UP000001593"/>
    </source>
</evidence>
<dbReference type="Gene3D" id="1.20.5.730">
    <property type="entry name" value="Single helix bin"/>
    <property type="match status" value="1"/>
</dbReference>
<dbReference type="InterPro" id="IPR011011">
    <property type="entry name" value="Znf_FYVE_PHD"/>
</dbReference>
<evidence type="ECO:0000256" key="4">
    <source>
        <dbReference type="PROSITE-ProRule" id="PRU00091"/>
    </source>
</evidence>
<dbReference type="SUPFAM" id="SSF57903">
    <property type="entry name" value="FYVE/PHD zinc finger"/>
    <property type="match status" value="1"/>
</dbReference>
<keyword evidence="5" id="KW-0175">Coiled coil</keyword>
<dbReference type="GO" id="GO:0008270">
    <property type="term" value="F:zinc ion binding"/>
    <property type="evidence" value="ECO:0007669"/>
    <property type="project" value="UniProtKB-KW"/>
</dbReference>
<dbReference type="eggNOG" id="KOG0993">
    <property type="taxonomic scope" value="Eukaryota"/>
</dbReference>
<organism evidence="7 8">
    <name type="scientific">Nematostella vectensis</name>
    <name type="common">Starlet sea anemone</name>
    <dbReference type="NCBI Taxonomy" id="45351"/>
    <lineage>
        <taxon>Eukaryota</taxon>
        <taxon>Metazoa</taxon>
        <taxon>Cnidaria</taxon>
        <taxon>Anthozoa</taxon>
        <taxon>Hexacorallia</taxon>
        <taxon>Actiniaria</taxon>
        <taxon>Edwardsiidae</taxon>
        <taxon>Nematostella</taxon>
    </lineage>
</organism>
<evidence type="ECO:0000313" key="7">
    <source>
        <dbReference type="EMBL" id="EDO44615.1"/>
    </source>
</evidence>
<keyword evidence="1" id="KW-0479">Metal-binding</keyword>
<evidence type="ECO:0000256" key="2">
    <source>
        <dbReference type="ARBA" id="ARBA00022771"/>
    </source>
</evidence>
<dbReference type="PROSITE" id="PS50178">
    <property type="entry name" value="ZF_FYVE"/>
    <property type="match status" value="1"/>
</dbReference>
<dbReference type="HOGENOM" id="CLU_044129_0_0_1"/>
<accession>A7RVB5</accession>
<evidence type="ECO:0000256" key="5">
    <source>
        <dbReference type="SAM" id="Coils"/>
    </source>
</evidence>
<dbReference type="SUPFAM" id="SSF103652">
    <property type="entry name" value="G protein-binding domain"/>
    <property type="match status" value="2"/>
</dbReference>
<dbReference type="FunFam" id="1.20.5.730:FF:000005">
    <property type="entry name" value="RABaptiN (Rab effector)"/>
    <property type="match status" value="1"/>
</dbReference>
<dbReference type="InterPro" id="IPR017455">
    <property type="entry name" value="Znf_FYVE-rel"/>
</dbReference>
<dbReference type="EMBL" id="DS469543">
    <property type="protein sequence ID" value="EDO44615.1"/>
    <property type="molecule type" value="Genomic_DNA"/>
</dbReference>
<proteinExistence type="predicted"/>
<feature type="coiled-coil region" evidence="5">
    <location>
        <begin position="75"/>
        <end position="309"/>
    </location>
</feature>
<keyword evidence="8" id="KW-1185">Reference proteome</keyword>
<protein>
    <recommendedName>
        <fullName evidence="6">FYVE-type domain-containing protein</fullName>
    </recommendedName>
</protein>
<dbReference type="InterPro" id="IPR000306">
    <property type="entry name" value="Znf_FYVE"/>
</dbReference>
<dbReference type="GO" id="GO:0005096">
    <property type="term" value="F:GTPase activator activity"/>
    <property type="evidence" value="ECO:0007669"/>
    <property type="project" value="InterPro"/>
</dbReference>
<dbReference type="PANTHER" id="PTHR31179">
    <property type="entry name" value="RAB GTPASE-BINDING EFFECTOR PROTEIN"/>
    <property type="match status" value="1"/>
</dbReference>
<dbReference type="PhylomeDB" id="A7RVB5"/>
<dbReference type="STRING" id="45351.A7RVB5"/>